<evidence type="ECO:0000313" key="2">
    <source>
        <dbReference type="EMBL" id="TDC84048.1"/>
    </source>
</evidence>
<dbReference type="Proteomes" id="UP000295258">
    <property type="component" value="Unassembled WGS sequence"/>
</dbReference>
<keyword evidence="1" id="KW-0812">Transmembrane</keyword>
<feature type="transmembrane region" description="Helical" evidence="1">
    <location>
        <begin position="45"/>
        <end position="68"/>
    </location>
</feature>
<name>A0A4R4TZ26_9ACTN</name>
<keyword evidence="1" id="KW-0472">Membrane</keyword>
<evidence type="ECO:0000313" key="3">
    <source>
        <dbReference type="Proteomes" id="UP000295258"/>
    </source>
</evidence>
<gene>
    <name evidence="2" type="ORF">E1292_49655</name>
</gene>
<comment type="caution">
    <text evidence="2">The sequence shown here is derived from an EMBL/GenBank/DDBJ whole genome shotgun (WGS) entry which is preliminary data.</text>
</comment>
<dbReference type="EMBL" id="SMKO01000351">
    <property type="protein sequence ID" value="TDC84048.1"/>
    <property type="molecule type" value="Genomic_DNA"/>
</dbReference>
<dbReference type="AlphaFoldDB" id="A0A4R4TZ26"/>
<reference evidence="2 3" key="1">
    <citation type="submission" date="2019-03" db="EMBL/GenBank/DDBJ databases">
        <title>Draft genome sequences of novel Actinobacteria.</title>
        <authorList>
            <person name="Sahin N."/>
            <person name="Ay H."/>
            <person name="Saygin H."/>
        </authorList>
    </citation>
    <scope>NUCLEOTIDE SEQUENCE [LARGE SCALE GENOMIC DNA]</scope>
    <source>
        <strain evidence="2 3">KC310</strain>
    </source>
</reference>
<feature type="transmembrane region" description="Helical" evidence="1">
    <location>
        <begin position="15"/>
        <end position="38"/>
    </location>
</feature>
<proteinExistence type="predicted"/>
<organism evidence="2 3">
    <name type="scientific">Nonomuraea deserti</name>
    <dbReference type="NCBI Taxonomy" id="1848322"/>
    <lineage>
        <taxon>Bacteria</taxon>
        <taxon>Bacillati</taxon>
        <taxon>Actinomycetota</taxon>
        <taxon>Actinomycetes</taxon>
        <taxon>Streptosporangiales</taxon>
        <taxon>Streptosporangiaceae</taxon>
        <taxon>Nonomuraea</taxon>
    </lineage>
</organism>
<sequence>MLGAIYATRYLDGAVSFGLLNSAIGIGLAAGSITALLFPPARVDLVLCLAAIPEALLLTGMAASVPLLSFPLSGHA</sequence>
<accession>A0A4R4TZ26</accession>
<evidence type="ECO:0000256" key="1">
    <source>
        <dbReference type="SAM" id="Phobius"/>
    </source>
</evidence>
<protein>
    <submittedName>
        <fullName evidence="2">Uncharacterized protein</fullName>
    </submittedName>
</protein>
<keyword evidence="1" id="KW-1133">Transmembrane helix</keyword>
<keyword evidence="3" id="KW-1185">Reference proteome</keyword>
<dbReference type="RefSeq" id="WP_132606759.1">
    <property type="nucleotide sequence ID" value="NZ_SMKO01000351.1"/>
</dbReference>